<keyword evidence="1" id="KW-1133">Transmembrane helix</keyword>
<organism evidence="3">
    <name type="scientific">Fopius arisanus</name>
    <dbReference type="NCBI Taxonomy" id="64838"/>
    <lineage>
        <taxon>Eukaryota</taxon>
        <taxon>Metazoa</taxon>
        <taxon>Ecdysozoa</taxon>
        <taxon>Arthropoda</taxon>
        <taxon>Hexapoda</taxon>
        <taxon>Insecta</taxon>
        <taxon>Pterygota</taxon>
        <taxon>Neoptera</taxon>
        <taxon>Endopterygota</taxon>
        <taxon>Hymenoptera</taxon>
        <taxon>Apocrita</taxon>
        <taxon>Ichneumonoidea</taxon>
        <taxon>Braconidae</taxon>
        <taxon>Opiinae</taxon>
        <taxon>Fopius</taxon>
    </lineage>
</organism>
<dbReference type="AlphaFoldDB" id="A0A0C9R6D2"/>
<feature type="transmembrane region" description="Helical" evidence="1">
    <location>
        <begin position="275"/>
        <end position="295"/>
    </location>
</feature>
<proteinExistence type="predicted"/>
<evidence type="ECO:0000313" key="4">
    <source>
        <dbReference type="EMBL" id="JAG84572.1"/>
    </source>
</evidence>
<reference evidence="6" key="2">
    <citation type="submission" date="2025-04" db="UniProtKB">
        <authorList>
            <consortium name="RefSeq"/>
        </authorList>
    </citation>
    <scope>IDENTIFICATION</scope>
    <source>
        <strain evidence="6">USDA-PBARC FA_bdor</strain>
        <tissue evidence="6">Whole organism</tissue>
    </source>
</reference>
<evidence type="ECO:0000313" key="3">
    <source>
        <dbReference type="EMBL" id="JAG72078.1"/>
    </source>
</evidence>
<dbReference type="PANTHER" id="PTHR31061">
    <property type="entry name" value="LD22376P"/>
    <property type="match status" value="1"/>
</dbReference>
<keyword evidence="1" id="KW-0472">Membrane</keyword>
<feature type="transmembrane region" description="Helical" evidence="1">
    <location>
        <begin position="459"/>
        <end position="482"/>
    </location>
</feature>
<feature type="transmembrane region" description="Helical" evidence="1">
    <location>
        <begin position="315"/>
        <end position="338"/>
    </location>
</feature>
<evidence type="ECO:0000313" key="6">
    <source>
        <dbReference type="RefSeq" id="XP_011296756.1"/>
    </source>
</evidence>
<sequence length="557" mass="62612">MEVNECNYDALSLDEACALFENTKSNFELGIYSVITDCVLCPFSRISTVDTRQNASFIFDSAKTHIWRIFHGENLGNYKFPNDTRSLICELKPRLGQYGLYKVTVEDFGCEITTIKQPANPYTPLVVIFALLLCALLLLASGRILKKYLRSKPGVPNLGESNEERLSGKRRVLSIDTFRGMSILMMIFVNNGAGGYAALEHKTWNGLFIGDLVFPSFIWIMGVCIPIALTSQLSRGVPRWQICANIVRRGFLLFFIGVCLNTIGTTAQFETIRVFGVLQRFGVAYLIVGIIYIILSRRQSQKFQHGFFAKTEDCLSLLPQWIVILGIVVAHCMITFGLKIPGCPTGYLGPGGYHRSGEYFNCTGGAAGYIDKLVLGIDHLYQHPTIDRVYGSGPFDPEGILGCLTTIFQTFLGVQAGKILRIHKNWKSRVIRWMILTVIYGGIGSILHFKNIIPVNKNLWSLSFVLLTTSFALALLTACYLLVDVARVWNGGPFRIAGMNALLMYIGHQMCYQIFPFHWRYGAMNTHYWKTIAGLWEVSAWATIAYIMHHNQIYISL</sequence>
<accession>A0A0C9R6D2</accession>
<feature type="transmembrane region" description="Helical" evidence="1">
    <location>
        <begin position="494"/>
        <end position="515"/>
    </location>
</feature>
<dbReference type="EMBL" id="GBYB01014805">
    <property type="protein sequence ID" value="JAG84572.1"/>
    <property type="molecule type" value="Transcribed_RNA"/>
</dbReference>
<dbReference type="RefSeq" id="XP_011296756.1">
    <property type="nucleotide sequence ID" value="XM_011298454.1"/>
</dbReference>
<feature type="transmembrane region" description="Helical" evidence="1">
    <location>
        <begin position="122"/>
        <end position="142"/>
    </location>
</feature>
<feature type="domain" description="Heparan-alpha-glucosaminide N-acetyltransferase catalytic" evidence="2">
    <location>
        <begin position="171"/>
        <end position="292"/>
    </location>
</feature>
<evidence type="ECO:0000313" key="5">
    <source>
        <dbReference type="Proteomes" id="UP000694866"/>
    </source>
</evidence>
<evidence type="ECO:0000256" key="1">
    <source>
        <dbReference type="SAM" id="Phobius"/>
    </source>
</evidence>
<dbReference type="Proteomes" id="UP000694866">
    <property type="component" value="Unplaced"/>
</dbReference>
<reference evidence="3" key="1">
    <citation type="submission" date="2015-01" db="EMBL/GenBank/DDBJ databases">
        <title>Transcriptome Assembly of Fopius arisanus.</title>
        <authorList>
            <person name="Geib S."/>
        </authorList>
    </citation>
    <scope>NUCLEOTIDE SEQUENCE</scope>
</reference>
<protein>
    <submittedName>
        <fullName evidence="3">HGSNAT_0 protein</fullName>
    </submittedName>
    <submittedName>
        <fullName evidence="4">HGSNAT_1 protein</fullName>
    </submittedName>
    <submittedName>
        <fullName evidence="6">Heparan-alpha-glucosaminide N-acetyltransferase isoform X1</fullName>
    </submittedName>
</protein>
<feature type="transmembrane region" description="Helical" evidence="1">
    <location>
        <begin position="178"/>
        <end position="199"/>
    </location>
</feature>
<dbReference type="Pfam" id="PF07786">
    <property type="entry name" value="HGSNAT_cat"/>
    <property type="match status" value="1"/>
</dbReference>
<keyword evidence="5" id="KW-1185">Reference proteome</keyword>
<name>A0A0C9R6D2_9HYME</name>
<dbReference type="PANTHER" id="PTHR31061:SF24">
    <property type="entry name" value="LD22376P"/>
    <property type="match status" value="1"/>
</dbReference>
<feature type="transmembrane region" description="Helical" evidence="1">
    <location>
        <begin position="433"/>
        <end position="453"/>
    </location>
</feature>
<feature type="transmembrane region" description="Helical" evidence="1">
    <location>
        <begin position="250"/>
        <end position="269"/>
    </location>
</feature>
<evidence type="ECO:0000259" key="2">
    <source>
        <dbReference type="Pfam" id="PF07786"/>
    </source>
</evidence>
<accession>A0A9R1TRB9</accession>
<feature type="transmembrane region" description="Helical" evidence="1">
    <location>
        <begin position="205"/>
        <end position="229"/>
    </location>
</feature>
<dbReference type="InterPro" id="IPR012429">
    <property type="entry name" value="HGSNAT_cat"/>
</dbReference>
<dbReference type="OrthoDB" id="2149840at2759"/>
<dbReference type="GeneID" id="105262726"/>
<keyword evidence="1" id="KW-0812">Transmembrane</keyword>
<dbReference type="KEGG" id="fas:105262726"/>
<dbReference type="EMBL" id="GBYB01002311">
    <property type="protein sequence ID" value="JAG72078.1"/>
    <property type="molecule type" value="Transcribed_RNA"/>
</dbReference>
<gene>
    <name evidence="3" type="primary">HGSNAT_0</name>
    <name evidence="4" type="synonym">HGSNAT_1</name>
    <name evidence="6" type="synonym">LOC105262726</name>
    <name evidence="3" type="ORF">g.31844</name>
    <name evidence="4" type="ORF">g.31855</name>
</gene>